<keyword evidence="2" id="KW-0812">Transmembrane</keyword>
<feature type="transmembrane region" description="Helical" evidence="2">
    <location>
        <begin position="78"/>
        <end position="97"/>
    </location>
</feature>
<sequence length="457" mass="50860">MEGRAFILDGPARGNPNTFLSSLVEFCVDSVSTCFSHDADKLCVPIGLSFLSALLLLLSCFLLLCQGCKCLRQNPGETITFLYSLLGNLCSTVGAILSRQLHIQVLIGAVAAAVDAVHFIACFPLLCWNSKAERRLRMMRARRRQHLLAVCVLMVVAGGFLKSRVTHRPADGQFSGRRLLHVTLQDNTEILGYVLGLLSFVIACTSRFPALRRAYRGQMLTRAYMFSGLLCSLAGALYAAAILLYDTQLGFLLKVMPWLLSTICCVTLDLLILVIHWCRRGTRQQLTSFSADTESLLGGSRIPTEDKGIMERQRKQQVHSSAQTKTKKGQKMTEMGRYMDVSVQPARKICLKEVLSKEEVKDRRLNRNVQVTRVDRFCSSDTSHDSSLVSSDLEWDFEEATAQWSEAMAKQQHPLLQGWPANHTPCKICICAMSRLSQKTPSGTEEGERVFSPSVAK</sequence>
<reference evidence="3" key="1">
    <citation type="submission" date="2025-08" db="UniProtKB">
        <authorList>
            <consortium name="Ensembl"/>
        </authorList>
    </citation>
    <scope>IDENTIFICATION</scope>
</reference>
<evidence type="ECO:0000313" key="3">
    <source>
        <dbReference type="Ensembl" id="ENSDLAP00005029533.2"/>
    </source>
</evidence>
<feature type="transmembrane region" description="Helical" evidence="2">
    <location>
        <begin position="257"/>
        <end position="278"/>
    </location>
</feature>
<keyword evidence="2" id="KW-0472">Membrane</keyword>
<dbReference type="PANTHER" id="PTHR16201:SF53">
    <property type="entry name" value="TRANSMEMBRANE PROTEIN 44"/>
    <property type="match status" value="1"/>
</dbReference>
<dbReference type="GO" id="GO:0016020">
    <property type="term" value="C:membrane"/>
    <property type="evidence" value="ECO:0007669"/>
    <property type="project" value="TreeGrafter"/>
</dbReference>
<dbReference type="GeneID" id="127350765"/>
<feature type="transmembrane region" description="Helical" evidence="2">
    <location>
        <begin position="46"/>
        <end position="66"/>
    </location>
</feature>
<dbReference type="PANTHER" id="PTHR16201">
    <property type="entry name" value="SEVEN TRANSMEMBRANE PROTEIN 1-RELATED"/>
    <property type="match status" value="1"/>
</dbReference>
<keyword evidence="4" id="KW-1185">Reference proteome</keyword>
<dbReference type="InterPro" id="IPR051415">
    <property type="entry name" value="LAAT-1"/>
</dbReference>
<protein>
    <submittedName>
        <fullName evidence="3">Transmembrane protein 44</fullName>
    </submittedName>
</protein>
<dbReference type="AlphaFoldDB" id="A0A8C4F9I5"/>
<feature type="transmembrane region" description="Helical" evidence="2">
    <location>
        <begin position="223"/>
        <end position="245"/>
    </location>
</feature>
<evidence type="ECO:0000256" key="1">
    <source>
        <dbReference type="SAM" id="MobiDB-lite"/>
    </source>
</evidence>
<feature type="transmembrane region" description="Helical" evidence="2">
    <location>
        <begin position="190"/>
        <end position="211"/>
    </location>
</feature>
<feature type="transmembrane region" description="Helical" evidence="2">
    <location>
        <begin position="103"/>
        <end position="126"/>
    </location>
</feature>
<gene>
    <name evidence="3" type="primary">tmem44</name>
</gene>
<keyword evidence="2" id="KW-1133">Transmembrane helix</keyword>
<dbReference type="GeneTree" id="ENSGT00390000018718"/>
<accession>A0A8C4F9I5</accession>
<organism evidence="3 4">
    <name type="scientific">Dicentrarchus labrax</name>
    <name type="common">European seabass</name>
    <name type="synonym">Morone labrax</name>
    <dbReference type="NCBI Taxonomy" id="13489"/>
    <lineage>
        <taxon>Eukaryota</taxon>
        <taxon>Metazoa</taxon>
        <taxon>Chordata</taxon>
        <taxon>Craniata</taxon>
        <taxon>Vertebrata</taxon>
        <taxon>Euteleostomi</taxon>
        <taxon>Actinopterygii</taxon>
        <taxon>Neopterygii</taxon>
        <taxon>Teleostei</taxon>
        <taxon>Neoteleostei</taxon>
        <taxon>Acanthomorphata</taxon>
        <taxon>Eupercaria</taxon>
        <taxon>Moronidae</taxon>
        <taxon>Dicentrarchus</taxon>
    </lineage>
</organism>
<feature type="region of interest" description="Disordered" evidence="1">
    <location>
        <begin position="310"/>
        <end position="331"/>
    </location>
</feature>
<feature type="transmembrane region" description="Helical" evidence="2">
    <location>
        <begin position="147"/>
        <end position="165"/>
    </location>
</feature>
<dbReference type="RefSeq" id="XP_051233630.1">
    <property type="nucleotide sequence ID" value="XM_051377670.1"/>
</dbReference>
<dbReference type="GO" id="GO:0015174">
    <property type="term" value="F:basic amino acid transmembrane transporter activity"/>
    <property type="evidence" value="ECO:0007669"/>
    <property type="project" value="TreeGrafter"/>
</dbReference>
<evidence type="ECO:0000313" key="4">
    <source>
        <dbReference type="Proteomes" id="UP000694389"/>
    </source>
</evidence>
<dbReference type="OMA" id="WGDEAVC"/>
<name>A0A8C4F9I5_DICLA</name>
<evidence type="ECO:0000256" key="2">
    <source>
        <dbReference type="SAM" id="Phobius"/>
    </source>
</evidence>
<reference evidence="3" key="2">
    <citation type="submission" date="2025-09" db="UniProtKB">
        <authorList>
            <consortium name="Ensembl"/>
        </authorList>
    </citation>
    <scope>IDENTIFICATION</scope>
</reference>
<dbReference type="CTD" id="93109"/>
<dbReference type="OrthoDB" id="8048523at2759"/>
<proteinExistence type="predicted"/>
<dbReference type="Proteomes" id="UP000694389">
    <property type="component" value="Unassembled WGS sequence"/>
</dbReference>
<dbReference type="Ensembl" id="ENSDLAT00005031513.2">
    <property type="protein sequence ID" value="ENSDLAP00005029533.2"/>
    <property type="gene ID" value="ENSDLAG00005013287.2"/>
</dbReference>